<dbReference type="GO" id="GO:0019843">
    <property type="term" value="F:rRNA binding"/>
    <property type="evidence" value="ECO:0007669"/>
    <property type="project" value="UniProtKB-KW"/>
</dbReference>
<dbReference type="InterPro" id="IPR012340">
    <property type="entry name" value="NA-bd_OB-fold"/>
</dbReference>
<dbReference type="AlphaFoldDB" id="A0A381PY04"/>
<proteinExistence type="inferred from homology"/>
<dbReference type="PANTHER" id="PTHR10744:SF1">
    <property type="entry name" value="SMALL RIBOSOMAL SUBUNIT PROTEIN US17M"/>
    <property type="match status" value="1"/>
</dbReference>
<keyword evidence="5" id="KW-0687">Ribonucleoprotein</keyword>
<reference evidence="6" key="1">
    <citation type="submission" date="2018-05" db="EMBL/GenBank/DDBJ databases">
        <authorList>
            <person name="Lanie J.A."/>
            <person name="Ng W.-L."/>
            <person name="Kazmierczak K.M."/>
            <person name="Andrzejewski T.M."/>
            <person name="Davidsen T.M."/>
            <person name="Wayne K.J."/>
            <person name="Tettelin H."/>
            <person name="Glass J.I."/>
            <person name="Rusch D."/>
            <person name="Podicherti R."/>
            <person name="Tsui H.-C.T."/>
            <person name="Winkler M.E."/>
        </authorList>
    </citation>
    <scope>NUCLEOTIDE SEQUENCE</scope>
</reference>
<dbReference type="PANTHER" id="PTHR10744">
    <property type="entry name" value="40S RIBOSOMAL PROTEIN S11 FAMILY MEMBER"/>
    <property type="match status" value="1"/>
</dbReference>
<evidence type="ECO:0000256" key="4">
    <source>
        <dbReference type="ARBA" id="ARBA00022980"/>
    </source>
</evidence>
<accession>A0A381PY04</accession>
<keyword evidence="2" id="KW-0699">rRNA-binding</keyword>
<sequence>MDRNRQRLIGKVVSDSMDKTLVVSVERLVKHKLYKKYIRRSKKYYAHDEDNSYKNGDLVEIISSKPLSKTKRWRVSRLTEKNEK</sequence>
<dbReference type="NCBIfam" id="TIGR03635">
    <property type="entry name" value="uS17_bact"/>
    <property type="match status" value="1"/>
</dbReference>
<dbReference type="PRINTS" id="PR00973">
    <property type="entry name" value="RIBOSOMALS17"/>
</dbReference>
<organism evidence="6">
    <name type="scientific">marine metagenome</name>
    <dbReference type="NCBI Taxonomy" id="408172"/>
    <lineage>
        <taxon>unclassified sequences</taxon>
        <taxon>metagenomes</taxon>
        <taxon>ecological metagenomes</taxon>
    </lineage>
</organism>
<dbReference type="GO" id="GO:0003735">
    <property type="term" value="F:structural constituent of ribosome"/>
    <property type="evidence" value="ECO:0007669"/>
    <property type="project" value="InterPro"/>
</dbReference>
<keyword evidence="4" id="KW-0689">Ribosomal protein</keyword>
<dbReference type="InterPro" id="IPR000266">
    <property type="entry name" value="Ribosomal_uS17"/>
</dbReference>
<dbReference type="EMBL" id="UINC01001138">
    <property type="protein sequence ID" value="SUZ71951.1"/>
    <property type="molecule type" value="Genomic_DNA"/>
</dbReference>
<comment type="similarity">
    <text evidence="1">Belongs to the universal ribosomal protein uS17 family.</text>
</comment>
<dbReference type="CDD" id="cd00364">
    <property type="entry name" value="Ribosomal_uS17"/>
    <property type="match status" value="1"/>
</dbReference>
<evidence type="ECO:0000313" key="6">
    <source>
        <dbReference type="EMBL" id="SUZ71951.1"/>
    </source>
</evidence>
<dbReference type="HAMAP" id="MF_01345_B">
    <property type="entry name" value="Ribosomal_uS17_B"/>
    <property type="match status" value="1"/>
</dbReference>
<dbReference type="Gene3D" id="2.40.50.140">
    <property type="entry name" value="Nucleic acid-binding proteins"/>
    <property type="match status" value="1"/>
</dbReference>
<protein>
    <recommendedName>
        <fullName evidence="7">30S ribosomal protein S17</fullName>
    </recommendedName>
</protein>
<keyword evidence="3" id="KW-0694">RNA-binding</keyword>
<gene>
    <name evidence="6" type="ORF">METZ01_LOCUS24805</name>
</gene>
<evidence type="ECO:0000256" key="2">
    <source>
        <dbReference type="ARBA" id="ARBA00022730"/>
    </source>
</evidence>
<evidence type="ECO:0000256" key="1">
    <source>
        <dbReference type="ARBA" id="ARBA00010254"/>
    </source>
</evidence>
<dbReference type="Pfam" id="PF00366">
    <property type="entry name" value="Ribosomal_S17"/>
    <property type="match status" value="1"/>
</dbReference>
<dbReference type="GO" id="GO:0006412">
    <property type="term" value="P:translation"/>
    <property type="evidence" value="ECO:0007669"/>
    <property type="project" value="InterPro"/>
</dbReference>
<dbReference type="NCBIfam" id="NF004123">
    <property type="entry name" value="PRK05610.1"/>
    <property type="match status" value="1"/>
</dbReference>
<name>A0A381PY04_9ZZZZ</name>
<evidence type="ECO:0000256" key="3">
    <source>
        <dbReference type="ARBA" id="ARBA00022884"/>
    </source>
</evidence>
<dbReference type="SUPFAM" id="SSF50249">
    <property type="entry name" value="Nucleic acid-binding proteins"/>
    <property type="match status" value="1"/>
</dbReference>
<evidence type="ECO:0008006" key="7">
    <source>
        <dbReference type="Google" id="ProtNLM"/>
    </source>
</evidence>
<evidence type="ECO:0000256" key="5">
    <source>
        <dbReference type="ARBA" id="ARBA00023274"/>
    </source>
</evidence>
<dbReference type="GO" id="GO:0022627">
    <property type="term" value="C:cytosolic small ribosomal subunit"/>
    <property type="evidence" value="ECO:0007669"/>
    <property type="project" value="TreeGrafter"/>
</dbReference>
<dbReference type="InterPro" id="IPR019984">
    <property type="entry name" value="Ribosomal_uS17_bact/chlr"/>
</dbReference>